<evidence type="ECO:0000313" key="2">
    <source>
        <dbReference type="Proteomes" id="UP001605036"/>
    </source>
</evidence>
<accession>A0ABD1XPU9</accession>
<evidence type="ECO:0000313" key="1">
    <source>
        <dbReference type="EMBL" id="KAL2610973.1"/>
    </source>
</evidence>
<dbReference type="EMBL" id="JBHFFA010000007">
    <property type="protein sequence ID" value="KAL2610973.1"/>
    <property type="molecule type" value="Genomic_DNA"/>
</dbReference>
<gene>
    <name evidence="1" type="ORF">R1flu_022665</name>
</gene>
<dbReference type="Proteomes" id="UP001605036">
    <property type="component" value="Unassembled WGS sequence"/>
</dbReference>
<reference evidence="1 2" key="1">
    <citation type="submission" date="2024-09" db="EMBL/GenBank/DDBJ databases">
        <title>Chromosome-scale assembly of Riccia fluitans.</title>
        <authorList>
            <person name="Paukszto L."/>
            <person name="Sawicki J."/>
            <person name="Karawczyk K."/>
            <person name="Piernik-Szablinska J."/>
            <person name="Szczecinska M."/>
            <person name="Mazdziarz M."/>
        </authorList>
    </citation>
    <scope>NUCLEOTIDE SEQUENCE [LARGE SCALE GENOMIC DNA]</scope>
    <source>
        <strain evidence="1">Rf_01</strain>
        <tissue evidence="1">Aerial parts of the thallus</tissue>
    </source>
</reference>
<protein>
    <submittedName>
        <fullName evidence="1">Uncharacterized protein</fullName>
    </submittedName>
</protein>
<proteinExistence type="predicted"/>
<keyword evidence="2" id="KW-1185">Reference proteome</keyword>
<organism evidence="1 2">
    <name type="scientific">Riccia fluitans</name>
    <dbReference type="NCBI Taxonomy" id="41844"/>
    <lineage>
        <taxon>Eukaryota</taxon>
        <taxon>Viridiplantae</taxon>
        <taxon>Streptophyta</taxon>
        <taxon>Embryophyta</taxon>
        <taxon>Marchantiophyta</taxon>
        <taxon>Marchantiopsida</taxon>
        <taxon>Marchantiidae</taxon>
        <taxon>Marchantiales</taxon>
        <taxon>Ricciaceae</taxon>
        <taxon>Riccia</taxon>
    </lineage>
</organism>
<dbReference type="AlphaFoldDB" id="A0ABD1XPU9"/>
<sequence length="73" mass="8391">MDILKWINKLPLGQFKTSLWREEEIGQLGLKIQRLKDPSPSHTGQDDDDKDGLAIELKEVIQAYEEAQRSIRG</sequence>
<comment type="caution">
    <text evidence="1">The sequence shown here is derived from an EMBL/GenBank/DDBJ whole genome shotgun (WGS) entry which is preliminary data.</text>
</comment>
<name>A0ABD1XPU9_9MARC</name>